<organism evidence="1 2">
    <name type="scientific">Nocardia salmonicida</name>
    <dbReference type="NCBI Taxonomy" id="53431"/>
    <lineage>
        <taxon>Bacteria</taxon>
        <taxon>Bacillati</taxon>
        <taxon>Actinomycetota</taxon>
        <taxon>Actinomycetes</taxon>
        <taxon>Mycobacteriales</taxon>
        <taxon>Nocardiaceae</taxon>
        <taxon>Nocardia</taxon>
    </lineage>
</organism>
<proteinExistence type="predicted"/>
<dbReference type="EMBL" id="CP109527">
    <property type="protein sequence ID" value="WTY39871.1"/>
    <property type="molecule type" value="Genomic_DNA"/>
</dbReference>
<dbReference type="GeneID" id="91379109"/>
<dbReference type="RefSeq" id="WP_357365348.1">
    <property type="nucleotide sequence ID" value="NZ_CP108014.1"/>
</dbReference>
<keyword evidence="2" id="KW-1185">Reference proteome</keyword>
<protein>
    <submittedName>
        <fullName evidence="1">Uncharacterized protein</fullName>
    </submittedName>
</protein>
<evidence type="ECO:0000313" key="1">
    <source>
        <dbReference type="EMBL" id="WTY39871.1"/>
    </source>
</evidence>
<evidence type="ECO:0000313" key="2">
    <source>
        <dbReference type="Proteomes" id="UP001621418"/>
    </source>
</evidence>
<gene>
    <name evidence="1" type="ORF">OG308_33600</name>
</gene>
<dbReference type="Proteomes" id="UP001621418">
    <property type="component" value="Chromosome"/>
</dbReference>
<name>A0ABZ1NIU5_9NOCA</name>
<reference evidence="1 2" key="1">
    <citation type="submission" date="2022-10" db="EMBL/GenBank/DDBJ databases">
        <title>The complete genomes of actinobacterial strains from the NBC collection.</title>
        <authorList>
            <person name="Joergensen T.S."/>
            <person name="Alvarez Arevalo M."/>
            <person name="Sterndorff E.B."/>
            <person name="Faurdal D."/>
            <person name="Vuksanovic O."/>
            <person name="Mourched A.-S."/>
            <person name="Charusanti P."/>
            <person name="Shaw S."/>
            <person name="Blin K."/>
            <person name="Weber T."/>
        </authorList>
    </citation>
    <scope>NUCLEOTIDE SEQUENCE [LARGE SCALE GENOMIC DNA]</scope>
    <source>
        <strain evidence="1 2">NBC_01413</strain>
    </source>
</reference>
<sequence length="33" mass="3538">MRARATAGEAKSKLANDFGISRETVYADLRAAP</sequence>
<accession>A0ABZ1NIU5</accession>